<dbReference type="Pfam" id="PF17368">
    <property type="entry name" value="YwcE"/>
    <property type="match status" value="1"/>
</dbReference>
<feature type="transmembrane region" description="Helical" evidence="1">
    <location>
        <begin position="25"/>
        <end position="46"/>
    </location>
</feature>
<dbReference type="InterPro" id="IPR020185">
    <property type="entry name" value="Spore_morphogenesis_YwcE"/>
</dbReference>
<dbReference type="RefSeq" id="WP_072578091.1">
    <property type="nucleotide sequence ID" value="NZ_CP016020.1"/>
</dbReference>
<evidence type="ECO:0000256" key="1">
    <source>
        <dbReference type="SAM" id="Phobius"/>
    </source>
</evidence>
<keyword evidence="1" id="KW-0472">Membrane</keyword>
<dbReference type="Proteomes" id="UP000181936">
    <property type="component" value="Chromosome"/>
</dbReference>
<accession>A0A1L3MLU2</accession>
<dbReference type="AlphaFoldDB" id="A0A1L3MLU2"/>
<keyword evidence="1" id="KW-1133">Transmembrane helix</keyword>
<feature type="transmembrane region" description="Helical" evidence="1">
    <location>
        <begin position="53"/>
        <end position="75"/>
    </location>
</feature>
<name>A0A1L3MLU2_9BACI</name>
<dbReference type="OrthoDB" id="2680024at2"/>
<evidence type="ECO:0000313" key="3">
    <source>
        <dbReference type="Proteomes" id="UP000181936"/>
    </source>
</evidence>
<dbReference type="KEGG" id="bwh:A9C19_00250"/>
<sequence length="89" mass="10446">MDVFFAYLLFSSATPLFLWKENKKLAILQIPFIALMWVMFTLYITTTFGTLEYILFGIIFAVNVIAALATGYYVFISHFFKKVYAYIHY</sequence>
<organism evidence="2 3">
    <name type="scientific">Bacillus weihaiensis</name>
    <dbReference type="NCBI Taxonomy" id="1547283"/>
    <lineage>
        <taxon>Bacteria</taxon>
        <taxon>Bacillati</taxon>
        <taxon>Bacillota</taxon>
        <taxon>Bacilli</taxon>
        <taxon>Bacillales</taxon>
        <taxon>Bacillaceae</taxon>
        <taxon>Bacillus</taxon>
    </lineage>
</organism>
<protein>
    <submittedName>
        <fullName evidence="2">Uncharacterized protein</fullName>
    </submittedName>
</protein>
<evidence type="ECO:0000313" key="2">
    <source>
        <dbReference type="EMBL" id="APH03308.1"/>
    </source>
</evidence>
<proteinExistence type="predicted"/>
<keyword evidence="1" id="KW-0812">Transmembrane</keyword>
<gene>
    <name evidence="2" type="ORF">A9C19_00250</name>
</gene>
<reference evidence="2 3" key="1">
    <citation type="journal article" date="2016" name="Sci. Rep.">
        <title>Complete genome sequence and transcriptomic analysis of a novel marine strain Bacillus weihaiensis reveals the mechanism of brown algae degradation.</title>
        <authorList>
            <person name="Zhu Y."/>
            <person name="Chen P."/>
            <person name="Bao Y."/>
            <person name="Men Y."/>
            <person name="Zeng Y."/>
            <person name="Yang J."/>
            <person name="Sun J."/>
            <person name="Sun Y."/>
        </authorList>
    </citation>
    <scope>NUCLEOTIDE SEQUENCE [LARGE SCALE GENOMIC DNA]</scope>
    <source>
        <strain evidence="2 3">Alg07</strain>
    </source>
</reference>
<keyword evidence="3" id="KW-1185">Reference proteome</keyword>
<dbReference type="EMBL" id="CP016020">
    <property type="protein sequence ID" value="APH03308.1"/>
    <property type="molecule type" value="Genomic_DNA"/>
</dbReference>